<keyword evidence="6 19" id="KW-0732">Signal</keyword>
<dbReference type="Pfam" id="PF00082">
    <property type="entry name" value="Peptidase_S8"/>
    <property type="match status" value="1"/>
</dbReference>
<dbReference type="PROSITE" id="PS51829">
    <property type="entry name" value="P_HOMO_B"/>
    <property type="match status" value="1"/>
</dbReference>
<evidence type="ECO:0000256" key="9">
    <source>
        <dbReference type="ARBA" id="ARBA00022837"/>
    </source>
</evidence>
<feature type="region of interest" description="Disordered" evidence="18">
    <location>
        <begin position="54"/>
        <end position="129"/>
    </location>
</feature>
<evidence type="ECO:0000256" key="3">
    <source>
        <dbReference type="ARBA" id="ARBA00005325"/>
    </source>
</evidence>
<feature type="active site" description="Charge relay system" evidence="16 17">
    <location>
        <position position="302"/>
    </location>
</feature>
<dbReference type="PROSITE" id="PS00137">
    <property type="entry name" value="SUBTILASE_HIS"/>
    <property type="match status" value="1"/>
</dbReference>
<keyword evidence="4 17" id="KW-0645">Protease</keyword>
<evidence type="ECO:0000256" key="16">
    <source>
        <dbReference type="PIRSR" id="PIRSR615500-1"/>
    </source>
</evidence>
<reference evidence="21" key="2">
    <citation type="submission" date="2021-08" db="EMBL/GenBank/DDBJ databases">
        <authorList>
            <person name="Eriksson T."/>
        </authorList>
    </citation>
    <scope>NUCLEOTIDE SEQUENCE</scope>
    <source>
        <strain evidence="21">Stoneville</strain>
        <tissue evidence="21">Whole head</tissue>
    </source>
</reference>
<dbReference type="SUPFAM" id="SSF52743">
    <property type="entry name" value="Subtilisin-like"/>
    <property type="match status" value="1"/>
</dbReference>
<dbReference type="PROSITE" id="PS00138">
    <property type="entry name" value="SUBTILASE_SER"/>
    <property type="match status" value="1"/>
</dbReference>
<keyword evidence="22" id="KW-1185">Reference proteome</keyword>
<dbReference type="InterPro" id="IPR023828">
    <property type="entry name" value="Peptidase_S8_Ser-AS"/>
</dbReference>
<comment type="caution">
    <text evidence="21">The sequence shown here is derived from an EMBL/GenBank/DDBJ whole genome shotgun (WGS) entry which is preliminary data.</text>
</comment>
<dbReference type="PANTHER" id="PTHR42884">
    <property type="entry name" value="PROPROTEIN CONVERTASE SUBTILISIN/KEXIN-RELATED"/>
    <property type="match status" value="1"/>
</dbReference>
<evidence type="ECO:0000256" key="17">
    <source>
        <dbReference type="PROSITE-ProRule" id="PRU01240"/>
    </source>
</evidence>
<dbReference type="InterPro" id="IPR008979">
    <property type="entry name" value="Galactose-bd-like_sf"/>
</dbReference>
<feature type="compositionally biased region" description="Polar residues" evidence="18">
    <location>
        <begin position="112"/>
        <end position="129"/>
    </location>
</feature>
<keyword evidence="13" id="KW-0325">Glycoprotein</keyword>
<dbReference type="Pfam" id="PF01483">
    <property type="entry name" value="P_proprotein"/>
    <property type="match status" value="1"/>
</dbReference>
<evidence type="ECO:0000259" key="20">
    <source>
        <dbReference type="PROSITE" id="PS51829"/>
    </source>
</evidence>
<dbReference type="InterPro" id="IPR034182">
    <property type="entry name" value="Kexin/furin"/>
</dbReference>
<dbReference type="GO" id="GO:0004252">
    <property type="term" value="F:serine-type endopeptidase activity"/>
    <property type="evidence" value="ECO:0007669"/>
    <property type="project" value="UniProtKB-UniRule"/>
</dbReference>
<dbReference type="PROSITE" id="PS00136">
    <property type="entry name" value="SUBTILASE_ASP"/>
    <property type="match status" value="1"/>
</dbReference>
<dbReference type="FunFam" id="2.60.120.260:FF:000006">
    <property type="entry name" value="Proprotein convertase subtilisin/kexin type 5"/>
    <property type="match status" value="1"/>
</dbReference>
<dbReference type="Proteomes" id="UP000719412">
    <property type="component" value="Unassembled WGS sequence"/>
</dbReference>
<comment type="catalytic activity">
    <reaction evidence="14">
        <text>Release of mature proteins from their proproteins by cleavage of -Arg-Xaa-Yaa-Arg-|-Zaa- bonds, where Xaa can be any amino acid and Yaa is Arg or Lys. Releases albumin, complement component C3 and von Willebrand factor from their respective precursors.</text>
        <dbReference type="EC" id="3.4.21.75"/>
    </reaction>
</comment>
<dbReference type="CDD" id="cd04059">
    <property type="entry name" value="Peptidases_S8_Protein_convertases_Kexins_Furin-like"/>
    <property type="match status" value="1"/>
</dbReference>
<dbReference type="InterPro" id="IPR023827">
    <property type="entry name" value="Peptidase_S8_Asp-AS"/>
</dbReference>
<evidence type="ECO:0000256" key="11">
    <source>
        <dbReference type="ARBA" id="ARBA00023145"/>
    </source>
</evidence>
<evidence type="ECO:0000256" key="19">
    <source>
        <dbReference type="SAM" id="SignalP"/>
    </source>
</evidence>
<dbReference type="GO" id="GO:0000139">
    <property type="term" value="C:Golgi membrane"/>
    <property type="evidence" value="ECO:0007669"/>
    <property type="project" value="UniProtKB-SubCell"/>
</dbReference>
<dbReference type="Gene3D" id="3.40.50.200">
    <property type="entry name" value="Peptidase S8/S53 domain"/>
    <property type="match status" value="1"/>
</dbReference>
<keyword evidence="7 17" id="KW-0378">Hydrolase</keyword>
<dbReference type="Gene3D" id="2.60.120.260">
    <property type="entry name" value="Galactose-binding domain-like"/>
    <property type="match status" value="1"/>
</dbReference>
<dbReference type="GO" id="GO:0005615">
    <property type="term" value="C:extracellular space"/>
    <property type="evidence" value="ECO:0007669"/>
    <property type="project" value="TreeGrafter"/>
</dbReference>
<evidence type="ECO:0000256" key="18">
    <source>
        <dbReference type="SAM" id="MobiDB-lite"/>
    </source>
</evidence>
<evidence type="ECO:0000256" key="7">
    <source>
        <dbReference type="ARBA" id="ARBA00022801"/>
    </source>
</evidence>
<evidence type="ECO:0000256" key="4">
    <source>
        <dbReference type="ARBA" id="ARBA00022670"/>
    </source>
</evidence>
<dbReference type="InterPro" id="IPR015500">
    <property type="entry name" value="Peptidase_S8_subtilisin-rel"/>
</dbReference>
<reference evidence="21" key="1">
    <citation type="journal article" date="2020" name="J Insects Food Feed">
        <title>The yellow mealworm (Tenebrio molitor) genome: a resource for the emerging insects as food and feed industry.</title>
        <authorList>
            <person name="Eriksson T."/>
            <person name="Andere A."/>
            <person name="Kelstrup H."/>
            <person name="Emery V."/>
            <person name="Picard C."/>
        </authorList>
    </citation>
    <scope>NUCLEOTIDE SEQUENCE</scope>
    <source>
        <strain evidence="21">Stoneville</strain>
        <tissue evidence="21">Whole head</tissue>
    </source>
</reference>
<sequence>MILASLVLFCVCHLITCREEVVVRVVGGPGEARILAEETGHIFEGPSRHTRSYCVSPPLVATPSVETPPIDRRGRRERRPQRPRQSRRPISGEQKTGSVWWRNGARAPPKNRSPTDTTPPTWNRTRIINSGTADVRYAKGPKGDGGACRGSCVRCSAGCTCHRHGGMTKWAGGDYAKRKSLVLGFEDTYIFRPLTTRYSGYVKRGMTFNKRLVEDRRVIWAEPQRGKSRQKRDYLDYFVGNQKIHKKPLHPRARPFNDELWTQEWYLQDTRSRSDLPKLDLNVLPLYKSGITGKGVRISILDDGIEYTHDDLRDNYDPEISYDCNEEDNDPLPRYDPSRFNSHGTRCAGEVAMTANNGKCGVGVAYNAKIGGVKLLDGIVTDRVEGTALGYAYHLVDIYSASWGPNDDGKTVDGPGRLAVESLERGVTKGRRGKGNIFIWASGNGGSKGDNCNCDGYLASPYTISIGSASQKGEFPWYGEECASTLAVTYSSGAYKDQMIATTDLHNECTIKHTGTSASAPLAAGIIALALEANPNLSWRDVQHLIVWTSEVDPVVDNPGWQQNAAGFWFNTRFGFGLMNAFGLVKTAINWTTVPEKTICTVTTSYQINETIAFGTPTTVQIPTTGCSGTTNQLRYLEHVELTTTISYPVRGALEVYLKSPSGSNVQMLAPRKLDKSRNGFQSWSFMSVMTWGESAEGVWTITILDNVGPEGNRGLVTEAVLTLHGTYTIPSYMAQGPRNYNPTYNQVHNTANEIFGTSDEYSSNENFISNYL</sequence>
<keyword evidence="12" id="KW-1015">Disulfide bond</keyword>
<dbReference type="SUPFAM" id="SSF49785">
    <property type="entry name" value="Galactose-binding domain-like"/>
    <property type="match status" value="1"/>
</dbReference>
<evidence type="ECO:0000313" key="22">
    <source>
        <dbReference type="Proteomes" id="UP000719412"/>
    </source>
</evidence>
<dbReference type="GO" id="GO:0016486">
    <property type="term" value="P:peptide hormone processing"/>
    <property type="evidence" value="ECO:0007669"/>
    <property type="project" value="TreeGrafter"/>
</dbReference>
<dbReference type="FunFam" id="3.40.50.200:FF:000001">
    <property type="entry name" value="Furin 2, isoform B"/>
    <property type="match status" value="1"/>
</dbReference>
<dbReference type="PRINTS" id="PR00723">
    <property type="entry name" value="SUBTILISIN"/>
</dbReference>
<dbReference type="PROSITE" id="PS51892">
    <property type="entry name" value="SUBTILASE"/>
    <property type="match status" value="1"/>
</dbReference>
<proteinExistence type="inferred from homology"/>
<evidence type="ECO:0000256" key="13">
    <source>
        <dbReference type="ARBA" id="ARBA00023180"/>
    </source>
</evidence>
<gene>
    <name evidence="21" type="ORF">GEV33_009286</name>
</gene>
<dbReference type="EC" id="3.4.21.75" evidence="15"/>
<name>A0A8J6L8G2_TENMO</name>
<keyword evidence="11" id="KW-0865">Zymogen</keyword>
<keyword evidence="8 17" id="KW-0720">Serine protease</keyword>
<feature type="domain" description="P/Homo B" evidence="20">
    <location>
        <begin position="593"/>
        <end position="730"/>
    </location>
</feature>
<comment type="similarity">
    <text evidence="3">Belongs to the peptidase S8 family. Furin subfamily.</text>
</comment>
<keyword evidence="5" id="KW-0165">Cleavage on pair of basic residues</keyword>
<evidence type="ECO:0000256" key="8">
    <source>
        <dbReference type="ARBA" id="ARBA00022825"/>
    </source>
</evidence>
<accession>A0A8J6L8G2</accession>
<dbReference type="InterPro" id="IPR002884">
    <property type="entry name" value="P_dom"/>
</dbReference>
<evidence type="ECO:0000256" key="12">
    <source>
        <dbReference type="ARBA" id="ARBA00023157"/>
    </source>
</evidence>
<keyword evidence="9" id="KW-0106">Calcium</keyword>
<evidence type="ECO:0000256" key="6">
    <source>
        <dbReference type="ARBA" id="ARBA00022729"/>
    </source>
</evidence>
<keyword evidence="10" id="KW-0333">Golgi apparatus</keyword>
<dbReference type="InterPro" id="IPR022398">
    <property type="entry name" value="Peptidase_S8_His-AS"/>
</dbReference>
<feature type="signal peptide" evidence="19">
    <location>
        <begin position="1"/>
        <end position="17"/>
    </location>
</feature>
<evidence type="ECO:0000256" key="14">
    <source>
        <dbReference type="ARBA" id="ARBA00035756"/>
    </source>
</evidence>
<feature type="active site" description="Charge relay system" evidence="16 17">
    <location>
        <position position="343"/>
    </location>
</feature>
<comment type="subcellular location">
    <subcellularLocation>
        <location evidence="2">Golgi apparatus membrane</location>
    </subcellularLocation>
</comment>
<evidence type="ECO:0000256" key="15">
    <source>
        <dbReference type="ARBA" id="ARBA00038993"/>
    </source>
</evidence>
<evidence type="ECO:0000256" key="2">
    <source>
        <dbReference type="ARBA" id="ARBA00004394"/>
    </source>
</evidence>
<dbReference type="GO" id="GO:0043005">
    <property type="term" value="C:neuron projection"/>
    <property type="evidence" value="ECO:0007669"/>
    <property type="project" value="TreeGrafter"/>
</dbReference>
<evidence type="ECO:0000256" key="10">
    <source>
        <dbReference type="ARBA" id="ARBA00023034"/>
    </source>
</evidence>
<dbReference type="PANTHER" id="PTHR42884:SF14">
    <property type="entry name" value="NEUROENDOCRINE CONVERTASE 1"/>
    <property type="match status" value="1"/>
</dbReference>
<dbReference type="InterPro" id="IPR036852">
    <property type="entry name" value="Peptidase_S8/S53_dom_sf"/>
</dbReference>
<feature type="active site" description="Charge relay system" evidence="16 17">
    <location>
        <position position="517"/>
    </location>
</feature>
<dbReference type="InterPro" id="IPR000209">
    <property type="entry name" value="Peptidase_S8/S53_dom"/>
</dbReference>
<feature type="chain" id="PRO_5035222173" description="furin" evidence="19">
    <location>
        <begin position="18"/>
        <end position="773"/>
    </location>
</feature>
<evidence type="ECO:0000256" key="5">
    <source>
        <dbReference type="ARBA" id="ARBA00022685"/>
    </source>
</evidence>
<dbReference type="EMBL" id="JABDTM020025211">
    <property type="protein sequence ID" value="KAH0813504.1"/>
    <property type="molecule type" value="Genomic_DNA"/>
</dbReference>
<feature type="compositionally biased region" description="Basic residues" evidence="18">
    <location>
        <begin position="75"/>
        <end position="87"/>
    </location>
</feature>
<protein>
    <recommendedName>
        <fullName evidence="15">furin</fullName>
        <ecNumber evidence="15">3.4.21.75</ecNumber>
    </recommendedName>
</protein>
<evidence type="ECO:0000313" key="21">
    <source>
        <dbReference type="EMBL" id="KAH0813504.1"/>
    </source>
</evidence>
<evidence type="ECO:0000256" key="1">
    <source>
        <dbReference type="ARBA" id="ARBA00001913"/>
    </source>
</evidence>
<comment type="cofactor">
    <cofactor evidence="1">
        <name>Ca(2+)</name>
        <dbReference type="ChEBI" id="CHEBI:29108"/>
    </cofactor>
</comment>
<dbReference type="AlphaFoldDB" id="A0A8J6L8G2"/>
<organism evidence="21 22">
    <name type="scientific">Tenebrio molitor</name>
    <name type="common">Yellow mealworm beetle</name>
    <dbReference type="NCBI Taxonomy" id="7067"/>
    <lineage>
        <taxon>Eukaryota</taxon>
        <taxon>Metazoa</taxon>
        <taxon>Ecdysozoa</taxon>
        <taxon>Arthropoda</taxon>
        <taxon>Hexapoda</taxon>
        <taxon>Insecta</taxon>
        <taxon>Pterygota</taxon>
        <taxon>Neoptera</taxon>
        <taxon>Endopterygota</taxon>
        <taxon>Coleoptera</taxon>
        <taxon>Polyphaga</taxon>
        <taxon>Cucujiformia</taxon>
        <taxon>Tenebrionidae</taxon>
        <taxon>Tenebrio</taxon>
    </lineage>
</organism>